<protein>
    <recommendedName>
        <fullName evidence="3">RGS domain-containing protein</fullName>
    </recommendedName>
</protein>
<dbReference type="InterPro" id="IPR016137">
    <property type="entry name" value="RGS"/>
</dbReference>
<dbReference type="AlphaFoldDB" id="R4XGE3"/>
<sequence>MDNFNDHTDQGISPFLRNSTVGLEVEKESSDDGDAHSQYSNTFDYRQNRDSYMSETSLNPTGESPNHTINRRDIRASAERILYAYLIQGAEREISLPPHIIRGIATAIEVDGRDDPEVFDEARDYIFQAMEREAFPGFLRSKALGNLVPISSIARLVIGLLALLGAFWTAFALLFLDYSRSTRVWVLLPFFVGTYCCFAHQYELDPLFGLLGISESTFFKFVRVKEPYVRSLLFRRSLWVLALAILTAGILTIIFSTVPSTRL</sequence>
<dbReference type="InterPro" id="IPR036305">
    <property type="entry name" value="RGS_sf"/>
</dbReference>
<dbReference type="PANTHER" id="PTHR13155:SF1">
    <property type="entry name" value="A-KINASE ANCHOR PROTEIN 10, MITOCHONDRIAL"/>
    <property type="match status" value="1"/>
</dbReference>
<comment type="caution">
    <text evidence="4">The sequence shown here is derived from an EMBL/GenBank/DDBJ whole genome shotgun (WGS) entry which is preliminary data.</text>
</comment>
<feature type="domain" description="RGS" evidence="3">
    <location>
        <begin position="64"/>
        <end position="148"/>
    </location>
</feature>
<evidence type="ECO:0000256" key="1">
    <source>
        <dbReference type="SAM" id="MobiDB-lite"/>
    </source>
</evidence>
<reference evidence="4 5" key="1">
    <citation type="journal article" date="2013" name="MBio">
        <title>Genome sequencing of the plant pathogen Taphrina deformans, the causal agent of peach leaf curl.</title>
        <authorList>
            <person name="Cisse O.H."/>
            <person name="Almeida J.M.G.C.F."/>
            <person name="Fonseca A."/>
            <person name="Kumar A.A."/>
            <person name="Salojaervi J."/>
            <person name="Overmyer K."/>
            <person name="Hauser P.M."/>
            <person name="Pagni M."/>
        </authorList>
    </citation>
    <scope>NUCLEOTIDE SEQUENCE [LARGE SCALE GENOMIC DNA]</scope>
    <source>
        <strain evidence="5">PYCC 5710 / ATCC 11124 / CBS 356.35 / IMI 108563 / JCM 9778 / NBRC 8474</strain>
    </source>
</reference>
<feature type="region of interest" description="Disordered" evidence="1">
    <location>
        <begin position="24"/>
        <end position="47"/>
    </location>
</feature>
<dbReference type="GO" id="GO:0008104">
    <property type="term" value="P:intracellular protein localization"/>
    <property type="evidence" value="ECO:0007669"/>
    <property type="project" value="TreeGrafter"/>
</dbReference>
<evidence type="ECO:0000256" key="2">
    <source>
        <dbReference type="SAM" id="Phobius"/>
    </source>
</evidence>
<evidence type="ECO:0000313" key="4">
    <source>
        <dbReference type="EMBL" id="CCG84707.1"/>
    </source>
</evidence>
<dbReference type="EMBL" id="CAHR02000290">
    <property type="protein sequence ID" value="CCG84707.1"/>
    <property type="molecule type" value="Genomic_DNA"/>
</dbReference>
<evidence type="ECO:0000259" key="3">
    <source>
        <dbReference type="PROSITE" id="PS50132"/>
    </source>
</evidence>
<dbReference type="OrthoDB" id="5584247at2759"/>
<feature type="compositionally biased region" description="Polar residues" evidence="1">
    <location>
        <begin position="37"/>
        <end position="47"/>
    </location>
</feature>
<feature type="transmembrane region" description="Helical" evidence="2">
    <location>
        <begin position="238"/>
        <end position="258"/>
    </location>
</feature>
<dbReference type="PROSITE" id="PS50132">
    <property type="entry name" value="RGS"/>
    <property type="match status" value="1"/>
</dbReference>
<dbReference type="eggNOG" id="ENOG502QRI8">
    <property type="taxonomic scope" value="Eukaryota"/>
</dbReference>
<accession>R4XGE3</accession>
<dbReference type="Proteomes" id="UP000013776">
    <property type="component" value="Unassembled WGS sequence"/>
</dbReference>
<feature type="transmembrane region" description="Helical" evidence="2">
    <location>
        <begin position="183"/>
        <end position="202"/>
    </location>
</feature>
<gene>
    <name evidence="4" type="ORF">TAPDE_005149</name>
</gene>
<keyword evidence="2" id="KW-0812">Transmembrane</keyword>
<organism evidence="4 5">
    <name type="scientific">Taphrina deformans (strain PYCC 5710 / ATCC 11124 / CBS 356.35 / IMI 108563 / JCM 9778 / NBRC 8474)</name>
    <name type="common">Peach leaf curl fungus</name>
    <name type="synonym">Lalaria deformans</name>
    <dbReference type="NCBI Taxonomy" id="1097556"/>
    <lineage>
        <taxon>Eukaryota</taxon>
        <taxon>Fungi</taxon>
        <taxon>Dikarya</taxon>
        <taxon>Ascomycota</taxon>
        <taxon>Taphrinomycotina</taxon>
        <taxon>Taphrinomycetes</taxon>
        <taxon>Taphrinales</taxon>
        <taxon>Taphrinaceae</taxon>
        <taxon>Taphrina</taxon>
    </lineage>
</organism>
<dbReference type="Gene3D" id="1.10.167.10">
    <property type="entry name" value="Regulator of G-protein Signalling 4, domain 2"/>
    <property type="match status" value="1"/>
</dbReference>
<dbReference type="VEuPathDB" id="FungiDB:TAPDE_005149"/>
<proteinExistence type="predicted"/>
<dbReference type="SUPFAM" id="SSF48097">
    <property type="entry name" value="Regulator of G-protein signaling, RGS"/>
    <property type="match status" value="1"/>
</dbReference>
<dbReference type="InterPro" id="IPR044926">
    <property type="entry name" value="RGS_subdomain_2"/>
</dbReference>
<keyword evidence="2" id="KW-1133">Transmembrane helix</keyword>
<feature type="compositionally biased region" description="Basic and acidic residues" evidence="1">
    <location>
        <begin position="24"/>
        <end position="35"/>
    </location>
</feature>
<keyword evidence="5" id="KW-1185">Reference proteome</keyword>
<name>R4XGE3_TAPDE</name>
<keyword evidence="2" id="KW-0472">Membrane</keyword>
<evidence type="ECO:0000313" key="5">
    <source>
        <dbReference type="Proteomes" id="UP000013776"/>
    </source>
</evidence>
<feature type="transmembrane region" description="Helical" evidence="2">
    <location>
        <begin position="156"/>
        <end position="176"/>
    </location>
</feature>
<dbReference type="InterPro" id="IPR052246">
    <property type="entry name" value="Cell_Polariz_PKAAnc"/>
</dbReference>
<dbReference type="Pfam" id="PF00615">
    <property type="entry name" value="RGS"/>
    <property type="match status" value="1"/>
</dbReference>
<dbReference type="GO" id="GO:0005886">
    <property type="term" value="C:plasma membrane"/>
    <property type="evidence" value="ECO:0007669"/>
    <property type="project" value="TreeGrafter"/>
</dbReference>
<dbReference type="PANTHER" id="PTHR13155">
    <property type="entry name" value="A-KINASE ANCHOR PROTEINS"/>
    <property type="match status" value="1"/>
</dbReference>